<gene>
    <name evidence="1" type="ORF">GCM10010124_08770</name>
</gene>
<dbReference type="Proteomes" id="UP000662200">
    <property type="component" value="Unassembled WGS sequence"/>
</dbReference>
<protein>
    <submittedName>
        <fullName evidence="1">Uncharacterized protein</fullName>
    </submittedName>
</protein>
<sequence>MSLATPPHNNTVLIVDDGLADPPEEPFDDARRLAFLADDVVCLYVLSGGWREAAVTFGAVPGRPEDGGLWDEMAEGTIRLSTGRLAVSIAFEQTGSPPCVVGPPGRYGVKVSARGRDLARKLPQVRELEMADIPVGVEQFLVEFWPLAD</sequence>
<reference evidence="1" key="1">
    <citation type="journal article" date="2014" name="Int. J. Syst. Evol. Microbiol.">
        <title>Complete genome sequence of Corynebacterium casei LMG S-19264T (=DSM 44701T), isolated from a smear-ripened cheese.</title>
        <authorList>
            <consortium name="US DOE Joint Genome Institute (JGI-PGF)"/>
            <person name="Walter F."/>
            <person name="Albersmeier A."/>
            <person name="Kalinowski J."/>
            <person name="Ruckert C."/>
        </authorList>
    </citation>
    <scope>NUCLEOTIDE SEQUENCE</scope>
    <source>
        <strain evidence="1">JCM 3091</strain>
    </source>
</reference>
<dbReference type="EMBL" id="BMQC01000002">
    <property type="protein sequence ID" value="GGK18430.1"/>
    <property type="molecule type" value="Genomic_DNA"/>
</dbReference>
<dbReference type="AlphaFoldDB" id="A0A8J3FEU7"/>
<comment type="caution">
    <text evidence="1">The sequence shown here is derived from an EMBL/GenBank/DDBJ whole genome shotgun (WGS) entry which is preliminary data.</text>
</comment>
<keyword evidence="2" id="KW-1185">Reference proteome</keyword>
<name>A0A8J3FEU7_9ACTN</name>
<evidence type="ECO:0000313" key="2">
    <source>
        <dbReference type="Proteomes" id="UP000662200"/>
    </source>
</evidence>
<evidence type="ECO:0000313" key="1">
    <source>
        <dbReference type="EMBL" id="GGK18430.1"/>
    </source>
</evidence>
<reference evidence="1" key="2">
    <citation type="submission" date="2020-09" db="EMBL/GenBank/DDBJ databases">
        <authorList>
            <person name="Sun Q."/>
            <person name="Ohkuma M."/>
        </authorList>
    </citation>
    <scope>NUCLEOTIDE SEQUENCE</scope>
    <source>
        <strain evidence="1">JCM 3091</strain>
    </source>
</reference>
<proteinExistence type="predicted"/>
<organism evidence="1 2">
    <name type="scientific">Pilimelia terevasa</name>
    <dbReference type="NCBI Taxonomy" id="53372"/>
    <lineage>
        <taxon>Bacteria</taxon>
        <taxon>Bacillati</taxon>
        <taxon>Actinomycetota</taxon>
        <taxon>Actinomycetes</taxon>
        <taxon>Micromonosporales</taxon>
        <taxon>Micromonosporaceae</taxon>
        <taxon>Pilimelia</taxon>
    </lineage>
</organism>
<accession>A0A8J3FEU7</accession>